<organism evidence="1 2">
    <name type="scientific">Angiostrongylus cantonensis</name>
    <name type="common">Rat lungworm</name>
    <dbReference type="NCBI Taxonomy" id="6313"/>
    <lineage>
        <taxon>Eukaryota</taxon>
        <taxon>Metazoa</taxon>
        <taxon>Ecdysozoa</taxon>
        <taxon>Nematoda</taxon>
        <taxon>Chromadorea</taxon>
        <taxon>Rhabditida</taxon>
        <taxon>Rhabditina</taxon>
        <taxon>Rhabditomorpha</taxon>
        <taxon>Strongyloidea</taxon>
        <taxon>Metastrongylidae</taxon>
        <taxon>Angiostrongylus</taxon>
    </lineage>
</organism>
<protein>
    <submittedName>
        <fullName evidence="2">GIY-YIG domain-containing protein</fullName>
    </submittedName>
</protein>
<accession>A0A0K0CVJ9</accession>
<name>A0A0K0CVJ9_ANGCA</name>
<evidence type="ECO:0000313" key="1">
    <source>
        <dbReference type="Proteomes" id="UP000035642"/>
    </source>
</evidence>
<dbReference type="Proteomes" id="UP000035642">
    <property type="component" value="Unassembled WGS sequence"/>
</dbReference>
<dbReference type="InterPro" id="IPR035901">
    <property type="entry name" value="GIY-YIG_endonuc_sf"/>
</dbReference>
<reference evidence="2" key="2">
    <citation type="submission" date="2017-02" db="UniProtKB">
        <authorList>
            <consortium name="WormBaseParasite"/>
        </authorList>
    </citation>
    <scope>IDENTIFICATION</scope>
</reference>
<evidence type="ECO:0000313" key="2">
    <source>
        <dbReference type="WBParaSite" id="ACAC_0000137001-mRNA-1"/>
    </source>
</evidence>
<dbReference type="Gene3D" id="3.40.1440.10">
    <property type="entry name" value="GIY-YIG endonuclease"/>
    <property type="match status" value="1"/>
</dbReference>
<proteinExistence type="predicted"/>
<reference evidence="1" key="1">
    <citation type="submission" date="2012-09" db="EMBL/GenBank/DDBJ databases">
        <authorList>
            <person name="Martin A.A."/>
        </authorList>
    </citation>
    <scope>NUCLEOTIDE SEQUENCE</scope>
</reference>
<dbReference type="CDD" id="cd10442">
    <property type="entry name" value="GIY-YIG_PLEs"/>
    <property type="match status" value="1"/>
</dbReference>
<sequence length="198" mass="22332">MLKKGGLEESVAKVEIPPDTLRRQLGRNRLNDRLSETENCVICPFGKDGDCMSSGAIYLISCGICGDEYIGETGKSLCIRIKEHLDGKRKAGQGTPLGTHRIQKHSGDDFDTKVAILARDTKTPTRKLLESFWINAKNPKMNSRKEYLEITHDLAPTFVSIVDVGRSSHQLYATLSGRSFSVEDRWKKRWFFEKLLTV</sequence>
<dbReference type="SUPFAM" id="SSF82771">
    <property type="entry name" value="GIY-YIG endonuclease"/>
    <property type="match status" value="1"/>
</dbReference>
<dbReference type="AlphaFoldDB" id="A0A0K0CVJ9"/>
<keyword evidence="1" id="KW-1185">Reference proteome</keyword>
<dbReference type="WBParaSite" id="ACAC_0000137001-mRNA-1">
    <property type="protein sequence ID" value="ACAC_0000137001-mRNA-1"/>
    <property type="gene ID" value="ACAC_0000137001"/>
</dbReference>